<sequence length="39" mass="4160">MIAGYLSPAAGGGKISANHLKFCKTAVFVVCQRNNHEIL</sequence>
<keyword evidence="2" id="KW-1185">Reference proteome</keyword>
<dbReference type="STRING" id="246199.CUS_4475"/>
<evidence type="ECO:0000313" key="2">
    <source>
        <dbReference type="Proteomes" id="UP000004259"/>
    </source>
</evidence>
<protein>
    <submittedName>
        <fullName evidence="1">Uncharacterized protein</fullName>
    </submittedName>
</protein>
<accession>E9SFK4</accession>
<dbReference type="EMBL" id="ADKM02000119">
    <property type="protein sequence ID" value="EGC01940.1"/>
    <property type="molecule type" value="Genomic_DNA"/>
</dbReference>
<organism evidence="1 2">
    <name type="scientific">Ruminococcus albus 8</name>
    <dbReference type="NCBI Taxonomy" id="246199"/>
    <lineage>
        <taxon>Bacteria</taxon>
        <taxon>Bacillati</taxon>
        <taxon>Bacillota</taxon>
        <taxon>Clostridia</taxon>
        <taxon>Eubacteriales</taxon>
        <taxon>Oscillospiraceae</taxon>
        <taxon>Ruminococcus</taxon>
    </lineage>
</organism>
<proteinExistence type="predicted"/>
<gene>
    <name evidence="1" type="ORF">CUS_4475</name>
</gene>
<dbReference type="AlphaFoldDB" id="E9SFK4"/>
<name>E9SFK4_RUMAL</name>
<dbReference type="Proteomes" id="UP000004259">
    <property type="component" value="Unassembled WGS sequence"/>
</dbReference>
<evidence type="ECO:0000313" key="1">
    <source>
        <dbReference type="EMBL" id="EGC01940.1"/>
    </source>
</evidence>
<reference evidence="1 2" key="1">
    <citation type="submission" date="2011-02" db="EMBL/GenBank/DDBJ databases">
        <authorList>
            <person name="Nelson K.E."/>
            <person name="Sutton G."/>
            <person name="Torralba M."/>
            <person name="Durkin S."/>
            <person name="Harkins D."/>
            <person name="Montgomery R."/>
            <person name="Ziemer C."/>
            <person name="Klaassens E."/>
            <person name="Ocuiv P."/>
            <person name="Morrison M."/>
        </authorList>
    </citation>
    <scope>NUCLEOTIDE SEQUENCE [LARGE SCALE GENOMIC DNA]</scope>
    <source>
        <strain evidence="1 2">8</strain>
    </source>
</reference>
<comment type="caution">
    <text evidence="1">The sequence shown here is derived from an EMBL/GenBank/DDBJ whole genome shotgun (WGS) entry which is preliminary data.</text>
</comment>